<keyword evidence="1" id="KW-0732">Signal</keyword>
<feature type="signal peptide" evidence="1">
    <location>
        <begin position="1"/>
        <end position="23"/>
    </location>
</feature>
<name>A0A4Y1YLY1_9PROT</name>
<dbReference type="KEGG" id="nst:Nstercoris_00260"/>
<feature type="chain" id="PRO_5021398943" description="PepSY domain-containing protein" evidence="1">
    <location>
        <begin position="24"/>
        <end position="96"/>
    </location>
</feature>
<dbReference type="Pfam" id="PF03413">
    <property type="entry name" value="PepSY"/>
    <property type="match status" value="1"/>
</dbReference>
<dbReference type="InterPro" id="IPR025711">
    <property type="entry name" value="PepSY"/>
</dbReference>
<feature type="domain" description="PepSY" evidence="2">
    <location>
        <begin position="41"/>
        <end position="95"/>
    </location>
</feature>
<proteinExistence type="predicted"/>
<keyword evidence="4" id="KW-1185">Reference proteome</keyword>
<dbReference type="Proteomes" id="UP000316473">
    <property type="component" value="Chromosome"/>
</dbReference>
<evidence type="ECO:0000313" key="3">
    <source>
        <dbReference type="EMBL" id="BBL34031.1"/>
    </source>
</evidence>
<organism evidence="3 4">
    <name type="scientific">Nitrosomonas stercoris</name>
    <dbReference type="NCBI Taxonomy" id="1444684"/>
    <lineage>
        <taxon>Bacteria</taxon>
        <taxon>Pseudomonadati</taxon>
        <taxon>Pseudomonadota</taxon>
        <taxon>Betaproteobacteria</taxon>
        <taxon>Nitrosomonadales</taxon>
        <taxon>Nitrosomonadaceae</taxon>
        <taxon>Nitrosomonas</taxon>
    </lineage>
</organism>
<sequence>MKKWQQMLLIGLIMTAAMTNVFARGHDTTRGHNRANSATNAISQQQAMAIAQRHFRGRVLAINRAGNQYRIKILSDRGSVHAVSIDAQTGAVISTR</sequence>
<dbReference type="EMBL" id="AP019755">
    <property type="protein sequence ID" value="BBL34031.1"/>
    <property type="molecule type" value="Genomic_DNA"/>
</dbReference>
<dbReference type="AlphaFoldDB" id="A0A4Y1YLY1"/>
<evidence type="ECO:0000259" key="2">
    <source>
        <dbReference type="Pfam" id="PF03413"/>
    </source>
</evidence>
<protein>
    <recommendedName>
        <fullName evidence="2">PepSY domain-containing protein</fullName>
    </recommendedName>
</protein>
<accession>A0A4Y1YLY1</accession>
<dbReference type="Gene3D" id="3.10.450.40">
    <property type="match status" value="1"/>
</dbReference>
<evidence type="ECO:0000256" key="1">
    <source>
        <dbReference type="SAM" id="SignalP"/>
    </source>
</evidence>
<gene>
    <name evidence="3" type="ORF">Nstercoris_00260</name>
</gene>
<reference evidence="3 4" key="1">
    <citation type="submission" date="2019-06" db="EMBL/GenBank/DDBJ databases">
        <title>Nitrosomonas stercoris KYUHI-S whole genome shotgun sequence.</title>
        <authorList>
            <person name="Nakagawa T."/>
            <person name="Tsuchiya Y."/>
            <person name="Takahashi R."/>
        </authorList>
    </citation>
    <scope>NUCLEOTIDE SEQUENCE [LARGE SCALE GENOMIC DNA]</scope>
    <source>
        <strain evidence="3 4">KYUHI-S</strain>
    </source>
</reference>
<evidence type="ECO:0000313" key="4">
    <source>
        <dbReference type="Proteomes" id="UP000316473"/>
    </source>
</evidence>